<dbReference type="AlphaFoldDB" id="I3ZZL7"/>
<evidence type="ECO:0000313" key="3">
    <source>
        <dbReference type="EMBL" id="AFL97151.1"/>
    </source>
</evidence>
<dbReference type="PANTHER" id="PTHR11178">
    <property type="entry name" value="IRON-SULFUR CLUSTER SCAFFOLD PROTEIN NFU-RELATED"/>
    <property type="match status" value="1"/>
</dbReference>
<evidence type="ECO:0000259" key="2">
    <source>
        <dbReference type="SMART" id="SM00932"/>
    </source>
</evidence>
<dbReference type="PANTHER" id="PTHR11178:SF1">
    <property type="entry name" value="NFU1 IRON-SULFUR CLUSTER SCAFFOLD HOMOLOG, MITOCHONDRIAL"/>
    <property type="match status" value="1"/>
</dbReference>
<sequence length="292" mass="33355">MRVYIEQTPQKNIMKFVCDKILTSGSYEYTAEDTILNSPMAKQLFLFPFVRRVFITANFVAIQKMEEIDWEDIAQELKELINDHLENSTIIIEKAKKVPYTLYAEMTPNPNVMKFVANQEITPQIVEVKSREEAAQVPVAVELYENFDFVKEVFLQENFLSVTADHKVDWQIKALEIREFLLNYLQSGKTIVKSDYTAPKNEWEEHLEQKVYSGTEKEIQRVLDQYIQPAVANDGGNIALISFDESTKTAKMLLQGACSGCPSSTITLKNGIEAMLKEMLPNVVEHVEAING</sequence>
<dbReference type="GeneID" id="71569244"/>
<dbReference type="RefSeq" id="WP_014790752.1">
    <property type="nucleotide sequence ID" value="NC_018016.1"/>
</dbReference>
<keyword evidence="4" id="KW-1185">Reference proteome</keyword>
<gene>
    <name evidence="3" type="ordered locus">Ornrh_0958</name>
</gene>
<dbReference type="SUPFAM" id="SSF110836">
    <property type="entry name" value="Hypothetical protein SAV1430"/>
    <property type="match status" value="2"/>
</dbReference>
<dbReference type="PATRIC" id="fig|867902.3.peg.942"/>
<dbReference type="KEGG" id="orh:Ornrh_0958"/>
<evidence type="ECO:0000313" key="4">
    <source>
        <dbReference type="Proteomes" id="UP000006051"/>
    </source>
</evidence>
<dbReference type="HOGENOM" id="CLU_060555_0_2_10"/>
<feature type="domain" description="Scaffold protein Nfu/NifU N-terminal" evidence="2">
    <location>
        <begin position="102"/>
        <end position="188"/>
    </location>
</feature>
<dbReference type="GO" id="GO:0051536">
    <property type="term" value="F:iron-sulfur cluster binding"/>
    <property type="evidence" value="ECO:0007669"/>
    <property type="project" value="InterPro"/>
</dbReference>
<dbReference type="STRING" id="867902.Ornrh_0958"/>
<dbReference type="SUPFAM" id="SSF117916">
    <property type="entry name" value="Fe-S cluster assembly (FSCA) domain-like"/>
    <property type="match status" value="1"/>
</dbReference>
<comment type="similarity">
    <text evidence="1">Belongs to the NifU family.</text>
</comment>
<dbReference type="eggNOG" id="COG0694">
    <property type="taxonomic scope" value="Bacteria"/>
</dbReference>
<dbReference type="SMART" id="SM00932">
    <property type="entry name" value="Nfu_N"/>
    <property type="match status" value="2"/>
</dbReference>
<dbReference type="InterPro" id="IPR034904">
    <property type="entry name" value="FSCA_dom_sf"/>
</dbReference>
<name>I3ZZL7_ORNRL</name>
<evidence type="ECO:0000256" key="1">
    <source>
        <dbReference type="ARBA" id="ARBA00006420"/>
    </source>
</evidence>
<dbReference type="EMBL" id="CP003283">
    <property type="protein sequence ID" value="AFL97151.1"/>
    <property type="molecule type" value="Genomic_DNA"/>
</dbReference>
<dbReference type="InterPro" id="IPR014824">
    <property type="entry name" value="Nfu/NifU_N"/>
</dbReference>
<protein>
    <submittedName>
        <fullName evidence="3">Thioredoxin-like protein</fullName>
    </submittedName>
</protein>
<accession>I3ZZL7</accession>
<dbReference type="GO" id="GO:0005506">
    <property type="term" value="F:iron ion binding"/>
    <property type="evidence" value="ECO:0007669"/>
    <property type="project" value="InterPro"/>
</dbReference>
<proteinExistence type="inferred from homology"/>
<organism evidence="3 4">
    <name type="scientific">Ornithobacterium rhinotracheale (strain ATCC 51463 / DSM 15997 / CCUG 23171 / CIP 104009 / LMG 9086)</name>
    <dbReference type="NCBI Taxonomy" id="867902"/>
    <lineage>
        <taxon>Bacteria</taxon>
        <taxon>Pseudomonadati</taxon>
        <taxon>Bacteroidota</taxon>
        <taxon>Flavobacteriia</taxon>
        <taxon>Flavobacteriales</taxon>
        <taxon>Weeksellaceae</taxon>
        <taxon>Ornithobacterium</taxon>
    </lineage>
</organism>
<dbReference type="InterPro" id="IPR036498">
    <property type="entry name" value="Nfu/NifU_N_sf"/>
</dbReference>
<reference evidence="3 4" key="1">
    <citation type="submission" date="2012-06" db="EMBL/GenBank/DDBJ databases">
        <title>The complete genome of Ornithobacterium rhinotracheale DSM 15997.</title>
        <authorList>
            <consortium name="US DOE Joint Genome Institute (JGI-PGF)"/>
            <person name="Lucas S."/>
            <person name="Copeland A."/>
            <person name="Lapidus A."/>
            <person name="Goodwin L."/>
            <person name="Pitluck S."/>
            <person name="Peters L."/>
            <person name="Mikhailova N."/>
            <person name="Teshima H."/>
            <person name="Kyrpides N."/>
            <person name="Mavromatis K."/>
            <person name="Pagani I."/>
            <person name="Ivanova N."/>
            <person name="Ovchinnikova G."/>
            <person name="Zeytun A."/>
            <person name="Detter J.C."/>
            <person name="Han C."/>
            <person name="Land M."/>
            <person name="Hauser L."/>
            <person name="Markowitz V."/>
            <person name="Cheng J.-F."/>
            <person name="Hugenholtz P."/>
            <person name="Woyke T."/>
            <person name="Wu D."/>
            <person name="Lang E."/>
            <person name="Kopitz M."/>
            <person name="Brambilla E."/>
            <person name="Klenk H.-P."/>
            <person name="Eisen J.A."/>
        </authorList>
    </citation>
    <scope>NUCLEOTIDE SEQUENCE [LARGE SCALE GENOMIC DNA]</scope>
    <source>
        <strain evidence="4">ATCC 51463 / DSM 15997 / CCUG 23171 / LMG 9086</strain>
    </source>
</reference>
<dbReference type="GeneID" id="97257661"/>
<dbReference type="Gene3D" id="3.30.1370.70">
    <property type="entry name" value="Scaffold protein Nfu/NifU, N-terminal domain"/>
    <property type="match status" value="2"/>
</dbReference>
<dbReference type="Pfam" id="PF08712">
    <property type="entry name" value="Nfu_N"/>
    <property type="match status" value="2"/>
</dbReference>
<dbReference type="Proteomes" id="UP000006051">
    <property type="component" value="Chromosome"/>
</dbReference>
<dbReference type="InterPro" id="IPR001075">
    <property type="entry name" value="NIF_FeS_clus_asmbl_NifU_C"/>
</dbReference>
<dbReference type="GO" id="GO:0016226">
    <property type="term" value="P:iron-sulfur cluster assembly"/>
    <property type="evidence" value="ECO:0007669"/>
    <property type="project" value="InterPro"/>
</dbReference>
<dbReference type="Pfam" id="PF01106">
    <property type="entry name" value="NifU"/>
    <property type="match status" value="1"/>
</dbReference>
<feature type="domain" description="Scaffold protein Nfu/NifU N-terminal" evidence="2">
    <location>
        <begin position="3"/>
        <end position="88"/>
    </location>
</feature>
<dbReference type="Gene3D" id="3.30.300.130">
    <property type="entry name" value="Fe-S cluster assembly (FSCA)"/>
    <property type="match status" value="1"/>
</dbReference>